<feature type="chain" id="PRO_5047039298" evidence="3">
    <location>
        <begin position="21"/>
        <end position="642"/>
    </location>
</feature>
<dbReference type="EMBL" id="CP089982">
    <property type="protein sequence ID" value="WXA93800.1"/>
    <property type="molecule type" value="Genomic_DNA"/>
</dbReference>
<dbReference type="Pfam" id="PF13458">
    <property type="entry name" value="Peripla_BP_6"/>
    <property type="match status" value="1"/>
</dbReference>
<evidence type="ECO:0000256" key="1">
    <source>
        <dbReference type="ARBA" id="ARBA00010062"/>
    </source>
</evidence>
<keyword evidence="2 3" id="KW-0732">Signal</keyword>
<sequence>MVPRSRFPAFLAIALALALAAACGGAGKRRRPVATLSSTPAAAAEMAEIRRMWGDLEGRDRNALRVRIRQFLSKFPNDGAAALARTYLTFILLSDGDFTEAKAQLDFLETIPPGATRDFSMVARARLLRLTQRPNEALELLAPLAGKMVDRHALELFQEEISLDAVAAHHDYEAIAYMDSWLRHADDEEREEARRKIPEALASMSPQVLEASLRSMRASARGGAPLVTGYSVEMQRFVALQLSAYAVATGDARLAQWLVDPASGAPVLGSDAGLLVSELATRHRTTRAVAGRTIGLVLPTGSSSLRDAAADAARGAAWALNLPRAAKDPGDKTLLVTRDDGGRADRIESVLDDLASDGAGVILAGFEPDSAERALRWAESNGVAVVVLAAPRHATASKFGFVAGEPYASSIEVLADALLSRRETKVATVADATSLSDVARIAAERPNVSQKLTFFQPAPCDLEGQGAGEHRFPLSVWEKAGIRSWLVSGPEPCARDVLREVGELRGALVMLTLETIGAYERATSAKVLSAAAGLLPVRGLLDGKADAGAAADPDIQRFMASFSARPTWFTAVARDAAALARRAIVALPTDTTTNPDAVTARREDTRRALESANTALWTSSESHGFAPGEHMVKRTVKVVELR</sequence>
<dbReference type="Proteomes" id="UP001379533">
    <property type="component" value="Chromosome"/>
</dbReference>
<dbReference type="PROSITE" id="PS51257">
    <property type="entry name" value="PROKAR_LIPOPROTEIN"/>
    <property type="match status" value="1"/>
</dbReference>
<name>A0ABZ2K9L5_9BACT</name>
<dbReference type="SUPFAM" id="SSF53822">
    <property type="entry name" value="Periplasmic binding protein-like I"/>
    <property type="match status" value="1"/>
</dbReference>
<keyword evidence="6" id="KW-1185">Reference proteome</keyword>
<dbReference type="RefSeq" id="WP_394844399.1">
    <property type="nucleotide sequence ID" value="NZ_CP089982.1"/>
</dbReference>
<evidence type="ECO:0000256" key="2">
    <source>
        <dbReference type="ARBA" id="ARBA00022729"/>
    </source>
</evidence>
<dbReference type="InterPro" id="IPR028082">
    <property type="entry name" value="Peripla_BP_I"/>
</dbReference>
<gene>
    <name evidence="5" type="ORF">LZC95_46020</name>
</gene>
<protein>
    <submittedName>
        <fullName evidence="5">ABC transporter substrate-binding protein</fullName>
    </submittedName>
</protein>
<evidence type="ECO:0000313" key="6">
    <source>
        <dbReference type="Proteomes" id="UP001379533"/>
    </source>
</evidence>
<feature type="domain" description="Leucine-binding protein" evidence="4">
    <location>
        <begin position="293"/>
        <end position="437"/>
    </location>
</feature>
<dbReference type="InterPro" id="IPR028081">
    <property type="entry name" value="Leu-bd"/>
</dbReference>
<evidence type="ECO:0000256" key="3">
    <source>
        <dbReference type="SAM" id="SignalP"/>
    </source>
</evidence>
<comment type="similarity">
    <text evidence="1">Belongs to the leucine-binding protein family.</text>
</comment>
<proteinExistence type="inferred from homology"/>
<accession>A0ABZ2K9L5</accession>
<organism evidence="5 6">
    <name type="scientific">Pendulispora brunnea</name>
    <dbReference type="NCBI Taxonomy" id="2905690"/>
    <lineage>
        <taxon>Bacteria</taxon>
        <taxon>Pseudomonadati</taxon>
        <taxon>Myxococcota</taxon>
        <taxon>Myxococcia</taxon>
        <taxon>Myxococcales</taxon>
        <taxon>Sorangiineae</taxon>
        <taxon>Pendulisporaceae</taxon>
        <taxon>Pendulispora</taxon>
    </lineage>
</organism>
<feature type="signal peptide" evidence="3">
    <location>
        <begin position="1"/>
        <end position="20"/>
    </location>
</feature>
<dbReference type="Gene3D" id="3.40.50.2300">
    <property type="match status" value="1"/>
</dbReference>
<evidence type="ECO:0000259" key="4">
    <source>
        <dbReference type="Pfam" id="PF13458"/>
    </source>
</evidence>
<evidence type="ECO:0000313" key="5">
    <source>
        <dbReference type="EMBL" id="WXA93800.1"/>
    </source>
</evidence>
<reference evidence="5 6" key="1">
    <citation type="submission" date="2021-12" db="EMBL/GenBank/DDBJ databases">
        <title>Discovery of the Pendulisporaceae a myxobacterial family with distinct sporulation behavior and unique specialized metabolism.</title>
        <authorList>
            <person name="Garcia R."/>
            <person name="Popoff A."/>
            <person name="Bader C.D."/>
            <person name="Loehr J."/>
            <person name="Walesch S."/>
            <person name="Walt C."/>
            <person name="Boldt J."/>
            <person name="Bunk B."/>
            <person name="Haeckl F.J.F.P.J."/>
            <person name="Gunesch A.P."/>
            <person name="Birkelbach J."/>
            <person name="Nuebel U."/>
            <person name="Pietschmann T."/>
            <person name="Bach T."/>
            <person name="Mueller R."/>
        </authorList>
    </citation>
    <scope>NUCLEOTIDE SEQUENCE [LARGE SCALE GENOMIC DNA]</scope>
    <source>
        <strain evidence="5 6">MSr12523</strain>
    </source>
</reference>